<keyword evidence="4 8" id="KW-0378">Hydrolase</keyword>
<dbReference type="InterPro" id="IPR041469">
    <property type="entry name" value="Subtilisin-like_FN3"/>
</dbReference>
<feature type="domain" description="PA" evidence="11">
    <location>
        <begin position="400"/>
        <end position="472"/>
    </location>
</feature>
<proteinExistence type="inferred from homology"/>
<dbReference type="AlphaFoldDB" id="A0AA38G6V5"/>
<evidence type="ECO:0000256" key="9">
    <source>
        <dbReference type="SAM" id="SignalP"/>
    </source>
</evidence>
<evidence type="ECO:0008006" key="16">
    <source>
        <dbReference type="Google" id="ProtNLM"/>
    </source>
</evidence>
<keyword evidence="2 8" id="KW-0645">Protease</keyword>
<dbReference type="InterPro" id="IPR036852">
    <property type="entry name" value="Peptidase_S8/S53_dom_sf"/>
</dbReference>
<dbReference type="EMBL" id="JAHRHJ020000004">
    <property type="protein sequence ID" value="KAH9317964.1"/>
    <property type="molecule type" value="Genomic_DNA"/>
</dbReference>
<keyword evidence="5 8" id="KW-0720">Serine protease</keyword>
<evidence type="ECO:0000256" key="8">
    <source>
        <dbReference type="PROSITE-ProRule" id="PRU01240"/>
    </source>
</evidence>
<evidence type="ECO:0000259" key="10">
    <source>
        <dbReference type="Pfam" id="PF00082"/>
    </source>
</evidence>
<dbReference type="Gene3D" id="3.50.30.30">
    <property type="match status" value="1"/>
</dbReference>
<feature type="domain" description="Inhibitor I9" evidence="12">
    <location>
        <begin position="27"/>
        <end position="108"/>
    </location>
</feature>
<dbReference type="GO" id="GO:0006508">
    <property type="term" value="P:proteolysis"/>
    <property type="evidence" value="ECO:0007669"/>
    <property type="project" value="UniProtKB-KW"/>
</dbReference>
<evidence type="ECO:0000259" key="11">
    <source>
        <dbReference type="Pfam" id="PF02225"/>
    </source>
</evidence>
<dbReference type="GO" id="GO:0004252">
    <property type="term" value="F:serine-type endopeptidase activity"/>
    <property type="evidence" value="ECO:0007669"/>
    <property type="project" value="UniProtKB-UniRule"/>
</dbReference>
<evidence type="ECO:0000313" key="15">
    <source>
        <dbReference type="Proteomes" id="UP000824469"/>
    </source>
</evidence>
<dbReference type="Gene3D" id="3.30.70.80">
    <property type="entry name" value="Peptidase S8 propeptide/proteinase inhibitor I9"/>
    <property type="match status" value="1"/>
</dbReference>
<dbReference type="Gene3D" id="2.60.40.2310">
    <property type="match status" value="1"/>
</dbReference>
<dbReference type="FunFam" id="3.50.30.30:FF:000005">
    <property type="entry name" value="subtilisin-like protease SBT1.5"/>
    <property type="match status" value="1"/>
</dbReference>
<dbReference type="SUPFAM" id="SSF52743">
    <property type="entry name" value="Subtilisin-like"/>
    <property type="match status" value="1"/>
</dbReference>
<evidence type="ECO:0000313" key="14">
    <source>
        <dbReference type="EMBL" id="KAH9317964.1"/>
    </source>
</evidence>
<evidence type="ECO:0000256" key="4">
    <source>
        <dbReference type="ARBA" id="ARBA00022801"/>
    </source>
</evidence>
<dbReference type="Pfam" id="PF05922">
    <property type="entry name" value="Inhibitor_I9"/>
    <property type="match status" value="1"/>
</dbReference>
<dbReference type="OMA" id="IYVKPQK"/>
<dbReference type="InterPro" id="IPR034197">
    <property type="entry name" value="Peptidases_S8_3"/>
</dbReference>
<sequence length="769" mass="82181">MAKRLTMLFALVMAVFSLREALAKPQSYVVYLGGVHEEGLGSRLLAHSHFELLSSVLGSKKAAKDSILYSYGKSLNGFAATLEEEQVLALSKHPGVISVFPNRKRKLHTTHSWAFLGLEDESQQILPQSLWKRTEFGKDVIIANLDSGVWPESKSFSDEGFGPVPSRWRGICQNTTGFSCNRKLIGARYFHKGFEAENGPLDLSKARQPLSPLDTDGHGSHTLSTAGGNFVKHASLFGYGKGIAKGGAPGARVAAYKVCWSNGRSEAQCYDADILAAFDQAIYDGVDVFSVSLGGGQGAITELSDSISIGSLHAVQKRRVVVCSAGNEGPSAGSVSNVAPWIITVGASTTDRKFTSNAVLGNKKIYTGQSLSQFSLRKGKMYPLVSSADVRGSGVSENAGLYCYLGSLDPKKVKGKIVACQRGDNARVEKGEEVHRAGGIGMILLSEPGQGGDLLADAHVIPATELNVADGLSVLAYINSTKSPVAYISPPSTVFHTKPAPIMTSFSSLGPTILMPEILKPDITAPGLNILAAWSGETSPSGLPFDHRKTLFNVVSGTSMACPHVAGIAALLKAAYPDWSPAAISSAIMTTATVMTIQATRNPLWSPGPFAFGAGHMNPNRAANPGLIYDILMNDYFSVLCSLGWSSDMISKVTATTFSCPANVAVHNLNYPSISVAYLNRTRIVQRTVTYVSEGPATFDLKLESPHGVIVTVKPNRLEFSKTGEKKSFKVVMTPRTSNIETFGFGSLTWKNADHDVRSPIVFCIANCF</sequence>
<keyword evidence="3 9" id="KW-0732">Signal</keyword>
<gene>
    <name evidence="14" type="ORF">KI387_019733</name>
</gene>
<reference evidence="14 15" key="1">
    <citation type="journal article" date="2021" name="Nat. Plants">
        <title>The Taxus genome provides insights into paclitaxel biosynthesis.</title>
        <authorList>
            <person name="Xiong X."/>
            <person name="Gou J."/>
            <person name="Liao Q."/>
            <person name="Li Y."/>
            <person name="Zhou Q."/>
            <person name="Bi G."/>
            <person name="Li C."/>
            <person name="Du R."/>
            <person name="Wang X."/>
            <person name="Sun T."/>
            <person name="Guo L."/>
            <person name="Liang H."/>
            <person name="Lu P."/>
            <person name="Wu Y."/>
            <person name="Zhang Z."/>
            <person name="Ro D.K."/>
            <person name="Shang Y."/>
            <person name="Huang S."/>
            <person name="Yan J."/>
        </authorList>
    </citation>
    <scope>NUCLEOTIDE SEQUENCE [LARGE SCALE GENOMIC DNA]</scope>
    <source>
        <strain evidence="14">Ta-2019</strain>
    </source>
</reference>
<keyword evidence="6" id="KW-0325">Glycoprotein</keyword>
<organism evidence="14 15">
    <name type="scientific">Taxus chinensis</name>
    <name type="common">Chinese yew</name>
    <name type="synonym">Taxus wallichiana var. chinensis</name>
    <dbReference type="NCBI Taxonomy" id="29808"/>
    <lineage>
        <taxon>Eukaryota</taxon>
        <taxon>Viridiplantae</taxon>
        <taxon>Streptophyta</taxon>
        <taxon>Embryophyta</taxon>
        <taxon>Tracheophyta</taxon>
        <taxon>Spermatophyta</taxon>
        <taxon>Pinopsida</taxon>
        <taxon>Pinidae</taxon>
        <taxon>Conifers II</taxon>
        <taxon>Cupressales</taxon>
        <taxon>Taxaceae</taxon>
        <taxon>Taxus</taxon>
    </lineage>
</organism>
<feature type="domain" description="Peptidase S8/S53" evidence="10">
    <location>
        <begin position="137"/>
        <end position="593"/>
    </location>
</feature>
<dbReference type="InterPro" id="IPR010259">
    <property type="entry name" value="S8pro/Inhibitor_I9"/>
</dbReference>
<dbReference type="InterPro" id="IPR015500">
    <property type="entry name" value="Peptidase_S8_subtilisin-rel"/>
</dbReference>
<evidence type="ECO:0000256" key="6">
    <source>
        <dbReference type="ARBA" id="ARBA00023180"/>
    </source>
</evidence>
<keyword evidence="15" id="KW-1185">Reference proteome</keyword>
<name>A0AA38G6V5_TAXCH</name>
<dbReference type="Pfam" id="PF02225">
    <property type="entry name" value="PA"/>
    <property type="match status" value="1"/>
</dbReference>
<evidence type="ECO:0000256" key="5">
    <source>
        <dbReference type="ARBA" id="ARBA00022825"/>
    </source>
</evidence>
<dbReference type="Pfam" id="PF17766">
    <property type="entry name" value="fn3_6"/>
    <property type="match status" value="1"/>
</dbReference>
<evidence type="ECO:0000256" key="3">
    <source>
        <dbReference type="ARBA" id="ARBA00022729"/>
    </source>
</evidence>
<dbReference type="Gene3D" id="3.40.50.200">
    <property type="entry name" value="Peptidase S8/S53 domain"/>
    <property type="match status" value="1"/>
</dbReference>
<dbReference type="PROSITE" id="PS51892">
    <property type="entry name" value="SUBTILASE"/>
    <property type="match status" value="1"/>
</dbReference>
<dbReference type="Proteomes" id="UP000824469">
    <property type="component" value="Unassembled WGS sequence"/>
</dbReference>
<evidence type="ECO:0000259" key="12">
    <source>
        <dbReference type="Pfam" id="PF05922"/>
    </source>
</evidence>
<evidence type="ECO:0000256" key="1">
    <source>
        <dbReference type="ARBA" id="ARBA00011073"/>
    </source>
</evidence>
<dbReference type="FunFam" id="3.30.70.80:FF:000002">
    <property type="entry name" value="Subtilisin-like protease SBT5.3"/>
    <property type="match status" value="1"/>
</dbReference>
<evidence type="ECO:0000259" key="13">
    <source>
        <dbReference type="Pfam" id="PF17766"/>
    </source>
</evidence>
<feature type="active site" description="Charge relay system" evidence="7 8">
    <location>
        <position position="218"/>
    </location>
</feature>
<accession>A0AA38G6V5</accession>
<dbReference type="InterPro" id="IPR000209">
    <property type="entry name" value="Peptidase_S8/S53_dom"/>
</dbReference>
<dbReference type="InterPro" id="IPR037045">
    <property type="entry name" value="S8pro/Inhibitor_I9_sf"/>
</dbReference>
<dbReference type="CDD" id="cd04852">
    <property type="entry name" value="Peptidases_S8_3"/>
    <property type="match status" value="1"/>
</dbReference>
<protein>
    <recommendedName>
        <fullName evidence="16">Subtilisin-like protease SBT5.3</fullName>
    </recommendedName>
</protein>
<feature type="active site" description="Charge relay system" evidence="7 8">
    <location>
        <position position="559"/>
    </location>
</feature>
<dbReference type="InterPro" id="IPR023828">
    <property type="entry name" value="Peptidase_S8_Ser-AS"/>
</dbReference>
<dbReference type="PRINTS" id="PR00723">
    <property type="entry name" value="SUBTILISIN"/>
</dbReference>
<dbReference type="FunFam" id="3.40.50.200:FF:000006">
    <property type="entry name" value="Subtilisin-like protease SBT1.5"/>
    <property type="match status" value="1"/>
</dbReference>
<feature type="chain" id="PRO_5041430695" description="Subtilisin-like protease SBT5.3" evidence="9">
    <location>
        <begin position="24"/>
        <end position="769"/>
    </location>
</feature>
<dbReference type="Pfam" id="PF00082">
    <property type="entry name" value="Peptidase_S8"/>
    <property type="match status" value="1"/>
</dbReference>
<dbReference type="InterPro" id="IPR045051">
    <property type="entry name" value="SBT"/>
</dbReference>
<dbReference type="InterPro" id="IPR003137">
    <property type="entry name" value="PA_domain"/>
</dbReference>
<comment type="caution">
    <text evidence="14">The sequence shown here is derived from an EMBL/GenBank/DDBJ whole genome shotgun (WGS) entry which is preliminary data.</text>
</comment>
<feature type="signal peptide" evidence="9">
    <location>
        <begin position="1"/>
        <end position="23"/>
    </location>
</feature>
<dbReference type="CDD" id="cd02120">
    <property type="entry name" value="PA_subtilisin_like"/>
    <property type="match status" value="1"/>
</dbReference>
<dbReference type="SUPFAM" id="SSF52025">
    <property type="entry name" value="PA domain"/>
    <property type="match status" value="1"/>
</dbReference>
<evidence type="ECO:0000256" key="2">
    <source>
        <dbReference type="ARBA" id="ARBA00022670"/>
    </source>
</evidence>
<comment type="similarity">
    <text evidence="1 8">Belongs to the peptidase S8 family.</text>
</comment>
<dbReference type="PANTHER" id="PTHR10795">
    <property type="entry name" value="PROPROTEIN CONVERTASE SUBTILISIN/KEXIN"/>
    <property type="match status" value="1"/>
</dbReference>
<feature type="active site" description="Charge relay system" evidence="7 8">
    <location>
        <position position="146"/>
    </location>
</feature>
<evidence type="ECO:0000256" key="7">
    <source>
        <dbReference type="PIRSR" id="PIRSR615500-1"/>
    </source>
</evidence>
<dbReference type="InterPro" id="IPR046450">
    <property type="entry name" value="PA_dom_sf"/>
</dbReference>
<feature type="domain" description="Subtilisin-like protease fibronectin type-III" evidence="13">
    <location>
        <begin position="668"/>
        <end position="762"/>
    </location>
</feature>
<dbReference type="PROSITE" id="PS00138">
    <property type="entry name" value="SUBTILASE_SER"/>
    <property type="match status" value="1"/>
</dbReference>